<reference evidence="4" key="1">
    <citation type="submission" date="2016-10" db="EMBL/GenBank/DDBJ databases">
        <authorList>
            <person name="Varghese N."/>
            <person name="Submissions S."/>
        </authorList>
    </citation>
    <scope>NUCLEOTIDE SEQUENCE [LARGE SCALE GENOMIC DNA]</scope>
    <source>
        <strain evidence="4">CECT 8338</strain>
    </source>
</reference>
<keyword evidence="2" id="KW-0560">Oxidoreductase</keyword>
<evidence type="ECO:0000313" key="3">
    <source>
        <dbReference type="EMBL" id="SDT91907.1"/>
    </source>
</evidence>
<gene>
    <name evidence="3" type="ORF">SAMN05216210_0498</name>
</gene>
<evidence type="ECO:0000256" key="2">
    <source>
        <dbReference type="ARBA" id="ARBA00023002"/>
    </source>
</evidence>
<sequence length="225" mass="24735">MTESILITGCSKRVGHDLALHLQQSGYQIVGVSRRPPCEPIPGVDYRSADLTRSADVDALISHIRQEHPNLRAIIHNASLWLDDLEDNIDAMLALHVATPIKINLGLSELITRAPRFDIINICDDTATRGSKNHVGYAAAKTALLNTTLSFAKLFPETVRVNAISPGLLYLKEGSDESYQAKTIKKSKIQYEPKAEPVITTVDYLLRADFVTGSNIVVNGGRHVR</sequence>
<organism evidence="3 4">
    <name type="scientific">Halopseudomonas salegens</name>
    <dbReference type="NCBI Taxonomy" id="1434072"/>
    <lineage>
        <taxon>Bacteria</taxon>
        <taxon>Pseudomonadati</taxon>
        <taxon>Pseudomonadota</taxon>
        <taxon>Gammaproteobacteria</taxon>
        <taxon>Pseudomonadales</taxon>
        <taxon>Pseudomonadaceae</taxon>
        <taxon>Halopseudomonas</taxon>
    </lineage>
</organism>
<dbReference type="PANTHER" id="PTHR43639:SF6">
    <property type="entry name" value="DIHYDROMONAPTERIN REDUCTASE"/>
    <property type="match status" value="1"/>
</dbReference>
<dbReference type="Pfam" id="PF00106">
    <property type="entry name" value="adh_short"/>
    <property type="match status" value="1"/>
</dbReference>
<dbReference type="InterPro" id="IPR036291">
    <property type="entry name" value="NAD(P)-bd_dom_sf"/>
</dbReference>
<dbReference type="SUPFAM" id="SSF51735">
    <property type="entry name" value="NAD(P)-binding Rossmann-fold domains"/>
    <property type="match status" value="1"/>
</dbReference>
<dbReference type="PANTHER" id="PTHR43639">
    <property type="entry name" value="OXIDOREDUCTASE, SHORT-CHAIN DEHYDROGENASE/REDUCTASE FAMILY (AFU_ORTHOLOGUE AFUA_5G02870)"/>
    <property type="match status" value="1"/>
</dbReference>
<dbReference type="PRINTS" id="PR00081">
    <property type="entry name" value="GDHRDH"/>
</dbReference>
<dbReference type="GO" id="GO:0016491">
    <property type="term" value="F:oxidoreductase activity"/>
    <property type="evidence" value="ECO:0007669"/>
    <property type="project" value="UniProtKB-KW"/>
</dbReference>
<dbReference type="OrthoDB" id="9793499at2"/>
<evidence type="ECO:0000256" key="1">
    <source>
        <dbReference type="ARBA" id="ARBA00022857"/>
    </source>
</evidence>
<keyword evidence="4" id="KW-1185">Reference proteome</keyword>
<dbReference type="EMBL" id="LT629787">
    <property type="protein sequence ID" value="SDT91907.1"/>
    <property type="molecule type" value="Genomic_DNA"/>
</dbReference>
<proteinExistence type="predicted"/>
<dbReference type="Proteomes" id="UP000243924">
    <property type="component" value="Chromosome I"/>
</dbReference>
<keyword evidence="1" id="KW-0521">NADP</keyword>
<dbReference type="AlphaFoldDB" id="A0A1H2E9Y0"/>
<name>A0A1H2E9Y0_9GAMM</name>
<dbReference type="RefSeq" id="WP_092383804.1">
    <property type="nucleotide sequence ID" value="NZ_LT629787.1"/>
</dbReference>
<evidence type="ECO:0000313" key="4">
    <source>
        <dbReference type="Proteomes" id="UP000243924"/>
    </source>
</evidence>
<dbReference type="InterPro" id="IPR002347">
    <property type="entry name" value="SDR_fam"/>
</dbReference>
<dbReference type="STRING" id="1434072.SAMN05216210_0498"/>
<dbReference type="Gene3D" id="3.40.50.720">
    <property type="entry name" value="NAD(P)-binding Rossmann-like Domain"/>
    <property type="match status" value="1"/>
</dbReference>
<accession>A0A1H2E9Y0</accession>
<protein>
    <submittedName>
        <fullName evidence="3">Dihydromonapterin reductase / dihydrofolate reductase</fullName>
    </submittedName>
</protein>